<gene>
    <name evidence="7" type="primary">mftR</name>
    <name evidence="7" type="ORF">FOY51_24495</name>
</gene>
<dbReference type="Gene3D" id="1.10.357.10">
    <property type="entry name" value="Tetracycline Repressor, domain 2"/>
    <property type="match status" value="1"/>
</dbReference>
<accession>A0A5A7S427</accession>
<dbReference type="GO" id="GO:0000976">
    <property type="term" value="F:transcription cis-regulatory region binding"/>
    <property type="evidence" value="ECO:0007669"/>
    <property type="project" value="TreeGrafter"/>
</dbReference>
<dbReference type="RefSeq" id="WP_149432906.1">
    <property type="nucleotide sequence ID" value="NZ_VLNY01000020.1"/>
</dbReference>
<comment type="caution">
    <text evidence="7">The sequence shown here is derived from an EMBL/GenBank/DDBJ whole genome shotgun (WGS) entry which is preliminary data.</text>
</comment>
<evidence type="ECO:0000259" key="6">
    <source>
        <dbReference type="PROSITE" id="PS50977"/>
    </source>
</evidence>
<dbReference type="OrthoDB" id="956698at2"/>
<dbReference type="AlphaFoldDB" id="A0A5A7S427"/>
<dbReference type="Pfam" id="PF00440">
    <property type="entry name" value="TetR_N"/>
    <property type="match status" value="1"/>
</dbReference>
<organism evidence="7 8">
    <name type="scientific">Antrihabitans cavernicola</name>
    <dbReference type="NCBI Taxonomy" id="2495913"/>
    <lineage>
        <taxon>Bacteria</taxon>
        <taxon>Bacillati</taxon>
        <taxon>Actinomycetota</taxon>
        <taxon>Actinomycetes</taxon>
        <taxon>Mycobacteriales</taxon>
        <taxon>Nocardiaceae</taxon>
        <taxon>Antrihabitans</taxon>
    </lineage>
</organism>
<dbReference type="InterPro" id="IPR050109">
    <property type="entry name" value="HTH-type_TetR-like_transc_reg"/>
</dbReference>
<dbReference type="EMBL" id="VLNY01000020">
    <property type="protein sequence ID" value="KAA0017955.1"/>
    <property type="molecule type" value="Genomic_DNA"/>
</dbReference>
<protein>
    <submittedName>
        <fullName evidence="7">Mycofactocin system transcriptional regulator</fullName>
    </submittedName>
</protein>
<dbReference type="InterPro" id="IPR041347">
    <property type="entry name" value="MftR_C"/>
</dbReference>
<dbReference type="InterPro" id="IPR001647">
    <property type="entry name" value="HTH_TetR"/>
</dbReference>
<dbReference type="PROSITE" id="PS50977">
    <property type="entry name" value="HTH_TETR_2"/>
    <property type="match status" value="1"/>
</dbReference>
<feature type="DNA-binding region" description="H-T-H motif" evidence="4">
    <location>
        <begin position="47"/>
        <end position="66"/>
    </location>
</feature>
<dbReference type="InterPro" id="IPR023772">
    <property type="entry name" value="DNA-bd_HTH_TetR-type_CS"/>
</dbReference>
<sequence>MAQQEDSTVGTGPPPPARIGRRPATTKDDIAATALKLFATNGFDGTSIDQIADAAGIARRTFFRYFASKNAVPWGDFDVHLAEMREHLADLPSGITLADGLTAALLEFNTFPDEQAAVHRTRMELILTVPALQGYSMVMYEGWRTVIAEYVAKRTGSKPDDHGPRTAGWLVLAVAIAAYEQWLHDSSLSLQDLLRSGASALQNGLTGQDHE</sequence>
<keyword evidence="8" id="KW-1185">Reference proteome</keyword>
<keyword evidence="3" id="KW-0804">Transcription</keyword>
<evidence type="ECO:0000256" key="4">
    <source>
        <dbReference type="PROSITE-ProRule" id="PRU00335"/>
    </source>
</evidence>
<dbReference type="InterPro" id="IPR009057">
    <property type="entry name" value="Homeodomain-like_sf"/>
</dbReference>
<name>A0A5A7S427_9NOCA</name>
<feature type="domain" description="HTH tetR-type" evidence="6">
    <location>
        <begin position="24"/>
        <end position="84"/>
    </location>
</feature>
<evidence type="ECO:0000313" key="7">
    <source>
        <dbReference type="EMBL" id="KAA0017955.1"/>
    </source>
</evidence>
<dbReference type="PANTHER" id="PTHR30055">
    <property type="entry name" value="HTH-TYPE TRANSCRIPTIONAL REGULATOR RUTR"/>
    <property type="match status" value="1"/>
</dbReference>
<dbReference type="Proteomes" id="UP000322244">
    <property type="component" value="Unassembled WGS sequence"/>
</dbReference>
<dbReference type="InterPro" id="IPR023851">
    <property type="entry name" value="Tscrpt_reg_TetR-type"/>
</dbReference>
<dbReference type="SUPFAM" id="SSF46689">
    <property type="entry name" value="Homeodomain-like"/>
    <property type="match status" value="1"/>
</dbReference>
<evidence type="ECO:0000313" key="8">
    <source>
        <dbReference type="Proteomes" id="UP000322244"/>
    </source>
</evidence>
<reference evidence="7 8" key="1">
    <citation type="submission" date="2019-07" db="EMBL/GenBank/DDBJ databases">
        <title>Rhodococcus cavernicolus sp. nov., isolated from a cave.</title>
        <authorList>
            <person name="Lee S.D."/>
        </authorList>
    </citation>
    <scope>NUCLEOTIDE SEQUENCE [LARGE SCALE GENOMIC DNA]</scope>
    <source>
        <strain evidence="7 8">C1-24</strain>
    </source>
</reference>
<keyword evidence="2 4" id="KW-0238">DNA-binding</keyword>
<feature type="region of interest" description="Disordered" evidence="5">
    <location>
        <begin position="1"/>
        <end position="25"/>
    </location>
</feature>
<dbReference type="PRINTS" id="PR00455">
    <property type="entry name" value="HTHTETR"/>
</dbReference>
<evidence type="ECO:0000256" key="3">
    <source>
        <dbReference type="ARBA" id="ARBA00023163"/>
    </source>
</evidence>
<proteinExistence type="predicted"/>
<evidence type="ECO:0000256" key="1">
    <source>
        <dbReference type="ARBA" id="ARBA00023015"/>
    </source>
</evidence>
<dbReference type="Gene3D" id="1.10.10.60">
    <property type="entry name" value="Homeodomain-like"/>
    <property type="match status" value="1"/>
</dbReference>
<keyword evidence="1" id="KW-0805">Transcription regulation</keyword>
<dbReference type="Pfam" id="PF17754">
    <property type="entry name" value="TetR_C_14"/>
    <property type="match status" value="1"/>
</dbReference>
<evidence type="ECO:0000256" key="2">
    <source>
        <dbReference type="ARBA" id="ARBA00023125"/>
    </source>
</evidence>
<dbReference type="PANTHER" id="PTHR30055:SF238">
    <property type="entry name" value="MYCOFACTOCIN BIOSYNTHESIS TRANSCRIPTIONAL REGULATOR MFTR-RELATED"/>
    <property type="match status" value="1"/>
</dbReference>
<dbReference type="NCBIfam" id="TIGR03968">
    <property type="entry name" value="mycofact_TetR"/>
    <property type="match status" value="1"/>
</dbReference>
<dbReference type="GO" id="GO:0003700">
    <property type="term" value="F:DNA-binding transcription factor activity"/>
    <property type="evidence" value="ECO:0007669"/>
    <property type="project" value="TreeGrafter"/>
</dbReference>
<dbReference type="PROSITE" id="PS01081">
    <property type="entry name" value="HTH_TETR_1"/>
    <property type="match status" value="1"/>
</dbReference>
<evidence type="ECO:0000256" key="5">
    <source>
        <dbReference type="SAM" id="MobiDB-lite"/>
    </source>
</evidence>